<dbReference type="eggNOG" id="KOG1587">
    <property type="taxonomic scope" value="Eukaryota"/>
</dbReference>
<evidence type="ECO:0000256" key="13">
    <source>
        <dbReference type="SAM" id="MobiDB-lite"/>
    </source>
</evidence>
<dbReference type="GO" id="GO:0120293">
    <property type="term" value="C:dynein axonemal particle"/>
    <property type="evidence" value="ECO:0007669"/>
    <property type="project" value="UniProtKB-SubCell"/>
</dbReference>
<evidence type="ECO:0000256" key="6">
    <source>
        <dbReference type="ARBA" id="ARBA00023069"/>
    </source>
</evidence>
<dbReference type="EnsemblMetazoa" id="SMAR002258-RA">
    <property type="protein sequence ID" value="SMAR002258-PA"/>
    <property type="gene ID" value="SMAR002258"/>
</dbReference>
<dbReference type="EMBL" id="JH431086">
    <property type="status" value="NOT_ANNOTATED_CDS"/>
    <property type="molecule type" value="Genomic_DNA"/>
</dbReference>
<evidence type="ECO:0000256" key="10">
    <source>
        <dbReference type="ARBA" id="ARBA00040002"/>
    </source>
</evidence>
<dbReference type="Pfam" id="PF00400">
    <property type="entry name" value="WD40"/>
    <property type="match status" value="1"/>
</dbReference>
<dbReference type="PROSITE" id="PS50082">
    <property type="entry name" value="WD_REPEATS_2"/>
    <property type="match status" value="1"/>
</dbReference>
<dbReference type="InterPro" id="IPR036322">
    <property type="entry name" value="WD40_repeat_dom_sf"/>
</dbReference>
<dbReference type="GO" id="GO:0003341">
    <property type="term" value="P:cilium movement"/>
    <property type="evidence" value="ECO:0007669"/>
    <property type="project" value="TreeGrafter"/>
</dbReference>
<reference evidence="14" key="2">
    <citation type="submission" date="2015-02" db="UniProtKB">
        <authorList>
            <consortium name="EnsemblMetazoa"/>
        </authorList>
    </citation>
    <scope>IDENTIFICATION</scope>
</reference>
<reference evidence="15" key="1">
    <citation type="submission" date="2011-05" db="EMBL/GenBank/DDBJ databases">
        <authorList>
            <person name="Richards S.R."/>
            <person name="Qu J."/>
            <person name="Jiang H."/>
            <person name="Jhangiani S.N."/>
            <person name="Agravi P."/>
            <person name="Goodspeed R."/>
            <person name="Gross S."/>
            <person name="Mandapat C."/>
            <person name="Jackson L."/>
            <person name="Mathew T."/>
            <person name="Pu L."/>
            <person name="Thornton R."/>
            <person name="Saada N."/>
            <person name="Wilczek-Boney K.B."/>
            <person name="Lee S."/>
            <person name="Kovar C."/>
            <person name="Wu Y."/>
            <person name="Scherer S.E."/>
            <person name="Worley K.C."/>
            <person name="Muzny D.M."/>
            <person name="Gibbs R."/>
        </authorList>
    </citation>
    <scope>NUCLEOTIDE SEQUENCE</scope>
    <source>
        <strain evidence="15">Brora</strain>
    </source>
</reference>
<name>T1IMP6_STRMM</name>
<accession>T1IMP6</accession>
<dbReference type="Proteomes" id="UP000014500">
    <property type="component" value="Unassembled WGS sequence"/>
</dbReference>
<feature type="compositionally biased region" description="Polar residues" evidence="13">
    <location>
        <begin position="23"/>
        <end position="44"/>
    </location>
</feature>
<evidence type="ECO:0000256" key="12">
    <source>
        <dbReference type="PROSITE-ProRule" id="PRU00221"/>
    </source>
</evidence>
<dbReference type="SUPFAM" id="SSF50978">
    <property type="entry name" value="WD40 repeat-like"/>
    <property type="match status" value="1"/>
</dbReference>
<dbReference type="OMA" id="VFVWSIK"/>
<organism evidence="14 15">
    <name type="scientific">Strigamia maritima</name>
    <name type="common">European centipede</name>
    <name type="synonym">Geophilus maritimus</name>
    <dbReference type="NCBI Taxonomy" id="126957"/>
    <lineage>
        <taxon>Eukaryota</taxon>
        <taxon>Metazoa</taxon>
        <taxon>Ecdysozoa</taxon>
        <taxon>Arthropoda</taxon>
        <taxon>Myriapoda</taxon>
        <taxon>Chilopoda</taxon>
        <taxon>Pleurostigmophora</taxon>
        <taxon>Geophilomorpha</taxon>
        <taxon>Linotaeniidae</taxon>
        <taxon>Strigamia</taxon>
    </lineage>
</organism>
<dbReference type="SMART" id="SM00320">
    <property type="entry name" value="WD40"/>
    <property type="match status" value="4"/>
</dbReference>
<dbReference type="GO" id="GO:0005858">
    <property type="term" value="C:axonemal dynein complex"/>
    <property type="evidence" value="ECO:0007669"/>
    <property type="project" value="TreeGrafter"/>
</dbReference>
<dbReference type="InterPro" id="IPR015943">
    <property type="entry name" value="WD40/YVTN_repeat-like_dom_sf"/>
</dbReference>
<dbReference type="PANTHER" id="PTHR12442">
    <property type="entry name" value="DYNEIN INTERMEDIATE CHAIN"/>
    <property type="match status" value="1"/>
</dbReference>
<dbReference type="PROSITE" id="PS50294">
    <property type="entry name" value="WD_REPEATS_REGION"/>
    <property type="match status" value="1"/>
</dbReference>
<dbReference type="HOGENOM" id="CLU_015820_0_0_1"/>
<evidence type="ECO:0000313" key="15">
    <source>
        <dbReference type="Proteomes" id="UP000014500"/>
    </source>
</evidence>
<evidence type="ECO:0000256" key="5">
    <source>
        <dbReference type="ARBA" id="ARBA00022846"/>
    </source>
</evidence>
<dbReference type="GO" id="GO:0045503">
    <property type="term" value="F:dynein light chain binding"/>
    <property type="evidence" value="ECO:0007669"/>
    <property type="project" value="TreeGrafter"/>
</dbReference>
<evidence type="ECO:0000313" key="14">
    <source>
        <dbReference type="EnsemblMetazoa" id="SMAR002258-PA"/>
    </source>
</evidence>
<keyword evidence="2" id="KW-0963">Cytoplasm</keyword>
<keyword evidence="7" id="KW-0206">Cytoskeleton</keyword>
<proteinExistence type="predicted"/>
<feature type="region of interest" description="Disordered" evidence="13">
    <location>
        <begin position="261"/>
        <end position="282"/>
    </location>
</feature>
<dbReference type="PhylomeDB" id="T1IMP6"/>
<dbReference type="STRING" id="126957.T1IMP6"/>
<evidence type="ECO:0000256" key="11">
    <source>
        <dbReference type="ARBA" id="ARBA00041557"/>
    </source>
</evidence>
<evidence type="ECO:0000256" key="3">
    <source>
        <dbReference type="ARBA" id="ARBA00022574"/>
    </source>
</evidence>
<evidence type="ECO:0000256" key="4">
    <source>
        <dbReference type="ARBA" id="ARBA00022737"/>
    </source>
</evidence>
<keyword evidence="5" id="KW-0282">Flagellum</keyword>
<evidence type="ECO:0000256" key="8">
    <source>
        <dbReference type="ARBA" id="ARBA00023273"/>
    </source>
</evidence>
<sequence>MAKSVGRSRTGSLVPSTGGGQHVASTPRTGTESTLKLKTGSKQMVENRHDKAKISYAKHPLVFDESGVDVTPRPLEKRSFVDVPIKTTSLLIGAMDTPFHPARQEIQEEPTSQEALIPSNLAPNTVIQVVLNETDTNFLFELEGLVIQAETEEAQYVFKRNEAYRKSCVIKETSDSFTNRPMQTLSLPPKHKGIQTVSLDLKEVGSDVNHWLMYDTYLEQEQVIQIDDETNSQLSDAGDLLIKEHSFESIMEIFRESSSERVGDSPHVSPIAGISRTSTDDELKTTQLDANATKSEPLRKNLFIMERMINMNLFQKNLATYKHLQVFDEPVYVTRKVEDSLLYDEEEAIEERSPESPEIPETITIKRILSVTHWEIKNAYTLLNLFSLYTPKLAGYGVNCIDFLPDYPDLIGIGYGDTSFTSTRPGFAACWSLKNLRFPERISECKLGVTAISFSKKNPALLAVGLHDGTIMLGLVREQSNTWIMDSSDANELHIGPIWKLLWIQRTQGLAEEKKEFLLSACEDAHICQWFLRKGMESVTLMRVKQTTLQADKKQSKKADISIAKYASVFCIAFHPNRENIYLVGTAEGCIHECSSTNSDHFIATYIGHSAPIYEVCWSPFVDDLFLSCSADWSIRLWSTNDTNNAVLYQSTPSIVLSVCWSPVNSTIFAALHSSEVEVWDLTFSTMDPVAIYKLDMEVETEFRMLSFNLAGDALFVGDKTGRLTALGLANFPKPPANQKQALTDLVATSIVVEKKVEVEEEDDDDDL</sequence>
<dbReference type="AlphaFoldDB" id="T1IMP6"/>
<feature type="region of interest" description="Disordered" evidence="13">
    <location>
        <begin position="1"/>
        <end position="44"/>
    </location>
</feature>
<evidence type="ECO:0000256" key="2">
    <source>
        <dbReference type="ARBA" id="ARBA00022490"/>
    </source>
</evidence>
<keyword evidence="15" id="KW-1185">Reference proteome</keyword>
<keyword evidence="6" id="KW-0969">Cilium</keyword>
<keyword evidence="4" id="KW-0677">Repeat</keyword>
<dbReference type="InterPro" id="IPR001680">
    <property type="entry name" value="WD40_rpt"/>
</dbReference>
<dbReference type="Gene3D" id="2.130.10.10">
    <property type="entry name" value="YVTN repeat-like/Quinoprotein amine dehydrogenase"/>
    <property type="match status" value="2"/>
</dbReference>
<feature type="repeat" description="WD" evidence="12">
    <location>
        <begin position="606"/>
        <end position="648"/>
    </location>
</feature>
<dbReference type="GO" id="GO:0045504">
    <property type="term" value="F:dynein heavy chain binding"/>
    <property type="evidence" value="ECO:0007669"/>
    <property type="project" value="TreeGrafter"/>
</dbReference>
<protein>
    <recommendedName>
        <fullName evidence="10">Dynein axonemal intermediate chain 4</fullName>
    </recommendedName>
    <alternativeName>
        <fullName evidence="11">WD repeat-containing protein 78</fullName>
    </alternativeName>
</protein>
<evidence type="ECO:0000256" key="1">
    <source>
        <dbReference type="ARBA" id="ARBA00004611"/>
    </source>
</evidence>
<evidence type="ECO:0000256" key="7">
    <source>
        <dbReference type="ARBA" id="ARBA00023212"/>
    </source>
</evidence>
<comment type="subcellular location">
    <subcellularLocation>
        <location evidence="1">Cytoplasm</location>
        <location evidence="1">Cytoskeleton</location>
        <location evidence="1">Flagellum axoneme</location>
    </subcellularLocation>
    <subcellularLocation>
        <location evidence="9">Dynein axonemal particle</location>
    </subcellularLocation>
</comment>
<keyword evidence="3 12" id="KW-0853">WD repeat</keyword>
<evidence type="ECO:0000256" key="9">
    <source>
        <dbReference type="ARBA" id="ARBA00024190"/>
    </source>
</evidence>
<dbReference type="PANTHER" id="PTHR12442:SF12">
    <property type="entry name" value="DYNEIN AXONEMAL INTERMEDIATE CHAIN 4"/>
    <property type="match status" value="1"/>
</dbReference>
<keyword evidence="8" id="KW-0966">Cell projection</keyword>
<dbReference type="InterPro" id="IPR050687">
    <property type="entry name" value="Dynein_IC"/>
</dbReference>